<comment type="caution">
    <text evidence="2">The sequence shown here is derived from an EMBL/GenBank/DDBJ whole genome shotgun (WGS) entry which is preliminary data.</text>
</comment>
<sequence>MPDSPTSSFTPALDFAFEIRARIADSLHVGHGDGEVTEFTPITGGSVEGPLLNGKVLPGGGDWSSTRGEVCELDARYLIEADDGAVIDIVNRGFYRPKADSPDQHDGDLKVSEAGHYYRTSPVFRTDAPAHRWLAGTVFVGLARPEGEDVVAIRMYAVR</sequence>
<evidence type="ECO:0000313" key="3">
    <source>
        <dbReference type="Proteomes" id="UP000481583"/>
    </source>
</evidence>
<dbReference type="InterPro" id="IPR020915">
    <property type="entry name" value="UPF0311"/>
</dbReference>
<gene>
    <name evidence="2" type="ORF">G5C51_22260</name>
</gene>
<dbReference type="Pfam" id="PF11578">
    <property type="entry name" value="DUF3237"/>
    <property type="match status" value="1"/>
</dbReference>
<name>A0A6G4U375_9ACTN</name>
<protein>
    <recommendedName>
        <fullName evidence="1">UPF0311 protein G5C51_22260</fullName>
    </recommendedName>
</protein>
<dbReference type="EMBL" id="JAAKZV010000103">
    <property type="protein sequence ID" value="NGN66614.1"/>
    <property type="molecule type" value="Genomic_DNA"/>
</dbReference>
<comment type="similarity">
    <text evidence="1">Belongs to the UPF0311 family.</text>
</comment>
<dbReference type="Gene3D" id="2.40.160.20">
    <property type="match status" value="1"/>
</dbReference>
<dbReference type="RefSeq" id="WP_165239927.1">
    <property type="nucleotide sequence ID" value="NZ_JAAKZV010000103.1"/>
</dbReference>
<dbReference type="Proteomes" id="UP000481583">
    <property type="component" value="Unassembled WGS sequence"/>
</dbReference>
<keyword evidence="3" id="KW-1185">Reference proteome</keyword>
<evidence type="ECO:0000256" key="1">
    <source>
        <dbReference type="HAMAP-Rule" id="MF_00775"/>
    </source>
</evidence>
<dbReference type="HAMAP" id="MF_00775">
    <property type="entry name" value="UPF0311"/>
    <property type="match status" value="1"/>
</dbReference>
<accession>A0A6G4U375</accession>
<evidence type="ECO:0000313" key="2">
    <source>
        <dbReference type="EMBL" id="NGN66614.1"/>
    </source>
</evidence>
<dbReference type="AlphaFoldDB" id="A0A6G4U375"/>
<reference evidence="2 3" key="1">
    <citation type="submission" date="2020-02" db="EMBL/GenBank/DDBJ databases">
        <title>Whole-genome analyses of novel actinobacteria.</title>
        <authorList>
            <person name="Sahin N."/>
        </authorList>
    </citation>
    <scope>NUCLEOTIDE SEQUENCE [LARGE SCALE GENOMIC DNA]</scope>
    <source>
        <strain evidence="2 3">A7024</strain>
    </source>
</reference>
<organism evidence="2 3">
    <name type="scientific">Streptomyces coryli</name>
    <dbReference type="NCBI Taxonomy" id="1128680"/>
    <lineage>
        <taxon>Bacteria</taxon>
        <taxon>Bacillati</taxon>
        <taxon>Actinomycetota</taxon>
        <taxon>Actinomycetes</taxon>
        <taxon>Kitasatosporales</taxon>
        <taxon>Streptomycetaceae</taxon>
        <taxon>Streptomyces</taxon>
    </lineage>
</organism>
<dbReference type="PANTHER" id="PTHR37315:SF1">
    <property type="entry name" value="UPF0311 PROTEIN BLR7842"/>
    <property type="match status" value="1"/>
</dbReference>
<dbReference type="PANTHER" id="PTHR37315">
    <property type="entry name" value="UPF0311 PROTEIN BLR7842"/>
    <property type="match status" value="1"/>
</dbReference>
<proteinExistence type="inferred from homology"/>